<protein>
    <submittedName>
        <fullName evidence="1">Uncharacterized protein</fullName>
    </submittedName>
</protein>
<evidence type="ECO:0000313" key="2">
    <source>
        <dbReference type="Proteomes" id="UP001479436"/>
    </source>
</evidence>
<name>A0ABR2VTG8_9FUNG</name>
<proteinExistence type="predicted"/>
<dbReference type="EMBL" id="JASJQH010007802">
    <property type="protein sequence ID" value="KAK9701557.1"/>
    <property type="molecule type" value="Genomic_DNA"/>
</dbReference>
<organism evidence="1 2">
    <name type="scientific">Basidiobolus ranarum</name>
    <dbReference type="NCBI Taxonomy" id="34480"/>
    <lineage>
        <taxon>Eukaryota</taxon>
        <taxon>Fungi</taxon>
        <taxon>Fungi incertae sedis</taxon>
        <taxon>Zoopagomycota</taxon>
        <taxon>Entomophthoromycotina</taxon>
        <taxon>Basidiobolomycetes</taxon>
        <taxon>Basidiobolales</taxon>
        <taxon>Basidiobolaceae</taxon>
        <taxon>Basidiobolus</taxon>
    </lineage>
</organism>
<dbReference type="Proteomes" id="UP001479436">
    <property type="component" value="Unassembled WGS sequence"/>
</dbReference>
<evidence type="ECO:0000313" key="1">
    <source>
        <dbReference type="EMBL" id="KAK9701557.1"/>
    </source>
</evidence>
<feature type="non-terminal residue" evidence="1">
    <location>
        <position position="1"/>
    </location>
</feature>
<accession>A0ABR2VTG8</accession>
<gene>
    <name evidence="1" type="ORF">K7432_011661</name>
</gene>
<sequence length="174" mass="20152">SSTSPTLHLSAKAKNSACPAQRRFPIRANTLATTEWAVCYFANAPYVPISEHRKYFREEGMDITKIINMRYMNSHTLEIILEKSIVSEFSEEVHDRLDWEPIDHCFKENAGTSLYVPFSLKDTLLKRFTSLLRNSPSPLVTKFMKDFYISQAKVLHPQTFVLYEEVWEAALNRS</sequence>
<comment type="caution">
    <text evidence="1">The sequence shown here is derived from an EMBL/GenBank/DDBJ whole genome shotgun (WGS) entry which is preliminary data.</text>
</comment>
<reference evidence="1 2" key="1">
    <citation type="submission" date="2023-04" db="EMBL/GenBank/DDBJ databases">
        <title>Genome of Basidiobolus ranarum AG-B5.</title>
        <authorList>
            <person name="Stajich J.E."/>
            <person name="Carter-House D."/>
            <person name="Gryganskyi A."/>
        </authorList>
    </citation>
    <scope>NUCLEOTIDE SEQUENCE [LARGE SCALE GENOMIC DNA]</scope>
    <source>
        <strain evidence="1 2">AG-B5</strain>
    </source>
</reference>
<keyword evidence="2" id="KW-1185">Reference proteome</keyword>